<dbReference type="OrthoDB" id="323926at2"/>
<gene>
    <name evidence="1" type="ORF">Cflav_PD0134</name>
</gene>
<dbReference type="Gene3D" id="3.40.50.1110">
    <property type="entry name" value="SGNH hydrolase"/>
    <property type="match status" value="1"/>
</dbReference>
<dbReference type="EMBL" id="ABOX02000082">
    <property type="protein sequence ID" value="EEF57168.1"/>
    <property type="molecule type" value="Genomic_DNA"/>
</dbReference>
<dbReference type="InterPro" id="IPR016181">
    <property type="entry name" value="Acyl_CoA_acyltransferase"/>
</dbReference>
<proteinExistence type="predicted"/>
<comment type="caution">
    <text evidence="1">The sequence shown here is derived from an EMBL/GenBank/DDBJ whole genome shotgun (WGS) entry which is preliminary data.</text>
</comment>
<sequence length="625" mass="71067">MQPNVINTLKTLLLQGNPEFWDVLKTQTSTAREFDKLFLLSSLRKKAHDRLLSRPGLAQEKTRLAILGGCSLYPFHELLEHFCEMAGLPCEIWLGDYDNYISEIMDEASPLYQFAPGVVLLIPSEQRCRYRGGLTDSRQAQHLEATKAVNSLLELVRQVHEKSCAEVIVSNYMLPARHDLGAYRSRTLGSDWTFRKWVNLELGLNAPHYLHICDLEFLAHRHGGVQSRDDRAWFESKQPCSSGLLVEFAREATHLIGSQRRAPKKVLVLDLDNTLWGGVVADDGLEGIVLGDTSPRGEAFKAFQNYIISLKQRGVLLAVCSKNDHNRAAEVFEKHPEMILRMEDIVSFKANWEPKSDNIRQMAAELNLGLDSFVFVDDNPAEIDIVRQFAPEVTTILLGPDASDYAAQLQDCRLFEPRNITAEDAERTTQYRSEVQRQALQSSVTDMGAYLESLEMEATISEFTAVDVPRLAQLINKSNQFNLTTRRRTEADLRTLMSNPDYVGFSVRLRDRFGDHGLISIVIGLQKGDAVEVDTWLMSCRVLKRQVEEEVLNELARVAKSRAATRLEGVYLPTAKNEMVRDFYTRMGFDLTSENTTRREFTLMIENFRPVTTKIKIIRRAYEPS</sequence>
<dbReference type="Proteomes" id="UP000003688">
    <property type="component" value="Unassembled WGS sequence"/>
</dbReference>
<dbReference type="AlphaFoldDB" id="B9XSK8"/>
<dbReference type="InterPro" id="IPR036514">
    <property type="entry name" value="SGNH_hydro_sf"/>
</dbReference>
<dbReference type="GO" id="GO:0016788">
    <property type="term" value="F:hydrolase activity, acting on ester bonds"/>
    <property type="evidence" value="ECO:0007669"/>
    <property type="project" value="UniProtKB-ARBA"/>
</dbReference>
<dbReference type="RefSeq" id="WP_007418791.1">
    <property type="nucleotide sequence ID" value="NZ_ABOX02000082.1"/>
</dbReference>
<evidence type="ECO:0000313" key="2">
    <source>
        <dbReference type="Proteomes" id="UP000003688"/>
    </source>
</evidence>
<dbReference type="InterPro" id="IPR023214">
    <property type="entry name" value="HAD_sf"/>
</dbReference>
<dbReference type="NCBIfam" id="TIGR01686">
    <property type="entry name" value="FkbH"/>
    <property type="match status" value="1"/>
</dbReference>
<dbReference type="SUPFAM" id="SSF55729">
    <property type="entry name" value="Acyl-CoA N-acyltransferases (Nat)"/>
    <property type="match status" value="1"/>
</dbReference>
<dbReference type="SUPFAM" id="SSF56784">
    <property type="entry name" value="HAD-like"/>
    <property type="match status" value="1"/>
</dbReference>
<dbReference type="STRING" id="320771.Cflav_PD0134"/>
<reference evidence="1 2" key="1">
    <citation type="journal article" date="2011" name="J. Bacteriol.">
        <title>Genome sequence of 'Pedosphaera parvula' Ellin514, an aerobic Verrucomicrobial isolate from pasture soil.</title>
        <authorList>
            <person name="Kant R."/>
            <person name="van Passel M.W."/>
            <person name="Sangwan P."/>
            <person name="Palva A."/>
            <person name="Lucas S."/>
            <person name="Copeland A."/>
            <person name="Lapidus A."/>
            <person name="Glavina Del Rio T."/>
            <person name="Dalin E."/>
            <person name="Tice H."/>
            <person name="Bruce D."/>
            <person name="Goodwin L."/>
            <person name="Pitluck S."/>
            <person name="Chertkov O."/>
            <person name="Larimer F.W."/>
            <person name="Land M.L."/>
            <person name="Hauser L."/>
            <person name="Brettin T.S."/>
            <person name="Detter J.C."/>
            <person name="Han S."/>
            <person name="de Vos W.M."/>
            <person name="Janssen P.H."/>
            <person name="Smidt H."/>
        </authorList>
    </citation>
    <scope>NUCLEOTIDE SEQUENCE [LARGE SCALE GENOMIC DNA]</scope>
    <source>
        <strain evidence="1 2">Ellin514</strain>
    </source>
</reference>
<dbReference type="NCBIfam" id="TIGR01681">
    <property type="entry name" value="HAD-SF-IIIC"/>
    <property type="match status" value="1"/>
</dbReference>
<name>B9XSK8_PEDPL</name>
<evidence type="ECO:0000313" key="1">
    <source>
        <dbReference type="EMBL" id="EEF57168.1"/>
    </source>
</evidence>
<dbReference type="InterPro" id="IPR036412">
    <property type="entry name" value="HAD-like_sf"/>
</dbReference>
<dbReference type="InterPro" id="IPR010037">
    <property type="entry name" value="FkbH_domain"/>
</dbReference>
<protein>
    <submittedName>
        <fullName evidence="1">FkbH like protein</fullName>
    </submittedName>
</protein>
<keyword evidence="2" id="KW-1185">Reference proteome</keyword>
<accession>B9XSK8</accession>
<organism evidence="1 2">
    <name type="scientific">Pedosphaera parvula (strain Ellin514)</name>
    <dbReference type="NCBI Taxonomy" id="320771"/>
    <lineage>
        <taxon>Bacteria</taxon>
        <taxon>Pseudomonadati</taxon>
        <taxon>Verrucomicrobiota</taxon>
        <taxon>Pedosphaerae</taxon>
        <taxon>Pedosphaerales</taxon>
        <taxon>Pedosphaeraceae</taxon>
        <taxon>Pedosphaera</taxon>
    </lineage>
</organism>
<dbReference type="InterPro" id="IPR010033">
    <property type="entry name" value="HAD_SF_ppase_IIIC"/>
</dbReference>
<dbReference type="Gene3D" id="3.40.50.1000">
    <property type="entry name" value="HAD superfamily/HAD-like"/>
    <property type="match status" value="1"/>
</dbReference>